<name>A0A0E9R8D7_ANGAN</name>
<evidence type="ECO:0000256" key="1">
    <source>
        <dbReference type="SAM" id="Phobius"/>
    </source>
</evidence>
<dbReference type="AlphaFoldDB" id="A0A0E9R8D7"/>
<dbReference type="EMBL" id="GBXM01083218">
    <property type="protein sequence ID" value="JAH25359.1"/>
    <property type="molecule type" value="Transcribed_RNA"/>
</dbReference>
<feature type="transmembrane region" description="Helical" evidence="1">
    <location>
        <begin position="6"/>
        <end position="29"/>
    </location>
</feature>
<reference evidence="2" key="1">
    <citation type="submission" date="2014-11" db="EMBL/GenBank/DDBJ databases">
        <authorList>
            <person name="Amaro Gonzalez C."/>
        </authorList>
    </citation>
    <scope>NUCLEOTIDE SEQUENCE</scope>
</reference>
<organism evidence="2">
    <name type="scientific">Anguilla anguilla</name>
    <name type="common">European freshwater eel</name>
    <name type="synonym">Muraena anguilla</name>
    <dbReference type="NCBI Taxonomy" id="7936"/>
    <lineage>
        <taxon>Eukaryota</taxon>
        <taxon>Metazoa</taxon>
        <taxon>Chordata</taxon>
        <taxon>Craniata</taxon>
        <taxon>Vertebrata</taxon>
        <taxon>Euteleostomi</taxon>
        <taxon>Actinopterygii</taxon>
        <taxon>Neopterygii</taxon>
        <taxon>Teleostei</taxon>
        <taxon>Anguilliformes</taxon>
        <taxon>Anguillidae</taxon>
        <taxon>Anguilla</taxon>
    </lineage>
</organism>
<protein>
    <submittedName>
        <fullName evidence="2">Uncharacterized protein</fullName>
    </submittedName>
</protein>
<keyword evidence="1" id="KW-0812">Transmembrane</keyword>
<proteinExistence type="predicted"/>
<reference evidence="2" key="2">
    <citation type="journal article" date="2015" name="Fish Shellfish Immunol.">
        <title>Early steps in the European eel (Anguilla anguilla)-Vibrio vulnificus interaction in the gills: Role of the RtxA13 toxin.</title>
        <authorList>
            <person name="Callol A."/>
            <person name="Pajuelo D."/>
            <person name="Ebbesson L."/>
            <person name="Teles M."/>
            <person name="MacKenzie S."/>
            <person name="Amaro C."/>
        </authorList>
    </citation>
    <scope>NUCLEOTIDE SEQUENCE</scope>
</reference>
<keyword evidence="1" id="KW-0472">Membrane</keyword>
<sequence length="30" mass="3745">MTQCKVLIYFWVKGFDINIFCFYLFLCLFQ</sequence>
<evidence type="ECO:0000313" key="2">
    <source>
        <dbReference type="EMBL" id="JAH25359.1"/>
    </source>
</evidence>
<keyword evidence="1" id="KW-1133">Transmembrane helix</keyword>
<accession>A0A0E9R8D7</accession>